<protein>
    <submittedName>
        <fullName evidence="4">Acetyltransferase (GNAT) family protein</fullName>
    </submittedName>
</protein>
<keyword evidence="1 4" id="KW-0808">Transferase</keyword>
<gene>
    <name evidence="4" type="ORF">SAMN06295960_1762</name>
</gene>
<keyword evidence="5" id="KW-1185">Reference proteome</keyword>
<sequence length="186" mass="20885">MIRTARPEDSHAVIPLMLEAIGNIAHDLSGTDDVEYTKKVLAEYFKAAGNRLSYTHCIVWEEHHEVAGFALFYDGSEVHMLDAPLEERLSKVHGHPVQLIKESQRGEFYLDSLAVDAKYRGRGIAKHLMAAFEQEAVKRGLQRAALLVDVANEKARRLYEAQGYHADGLVLTIANDDYDHMVKPVS</sequence>
<dbReference type="STRING" id="1852522.SAMN06295960_1762"/>
<dbReference type="PANTHER" id="PTHR43420">
    <property type="entry name" value="ACETYLTRANSFERASE"/>
    <property type="match status" value="1"/>
</dbReference>
<dbReference type="Proteomes" id="UP000193834">
    <property type="component" value="Unassembled WGS sequence"/>
</dbReference>
<dbReference type="Pfam" id="PF00583">
    <property type="entry name" value="Acetyltransf_1"/>
    <property type="match status" value="1"/>
</dbReference>
<organism evidence="4 5">
    <name type="scientific">Paenibacillus aquistagni</name>
    <dbReference type="NCBI Taxonomy" id="1852522"/>
    <lineage>
        <taxon>Bacteria</taxon>
        <taxon>Bacillati</taxon>
        <taxon>Bacillota</taxon>
        <taxon>Bacilli</taxon>
        <taxon>Bacillales</taxon>
        <taxon>Paenibacillaceae</taxon>
        <taxon>Paenibacillus</taxon>
    </lineage>
</organism>
<dbReference type="PANTHER" id="PTHR43420:SF52">
    <property type="entry name" value="N-ACETYLTRANSFERASE YODP"/>
    <property type="match status" value="1"/>
</dbReference>
<evidence type="ECO:0000256" key="1">
    <source>
        <dbReference type="ARBA" id="ARBA00022679"/>
    </source>
</evidence>
<dbReference type="GO" id="GO:0016747">
    <property type="term" value="F:acyltransferase activity, transferring groups other than amino-acyl groups"/>
    <property type="evidence" value="ECO:0007669"/>
    <property type="project" value="InterPro"/>
</dbReference>
<dbReference type="PROSITE" id="PS51186">
    <property type="entry name" value="GNAT"/>
    <property type="match status" value="1"/>
</dbReference>
<name>A0A1X7JMX9_9BACL</name>
<dbReference type="SUPFAM" id="SSF55729">
    <property type="entry name" value="Acyl-CoA N-acyltransferases (Nat)"/>
    <property type="match status" value="1"/>
</dbReference>
<dbReference type="InterPro" id="IPR000182">
    <property type="entry name" value="GNAT_dom"/>
</dbReference>
<dbReference type="EMBL" id="FXAZ01000001">
    <property type="protein sequence ID" value="SMG29309.1"/>
    <property type="molecule type" value="Genomic_DNA"/>
</dbReference>
<dbReference type="CDD" id="cd04301">
    <property type="entry name" value="NAT_SF"/>
    <property type="match status" value="1"/>
</dbReference>
<dbReference type="InterPro" id="IPR016181">
    <property type="entry name" value="Acyl_CoA_acyltransferase"/>
</dbReference>
<evidence type="ECO:0000256" key="2">
    <source>
        <dbReference type="ARBA" id="ARBA00023315"/>
    </source>
</evidence>
<keyword evidence="2" id="KW-0012">Acyltransferase</keyword>
<evidence type="ECO:0000313" key="5">
    <source>
        <dbReference type="Proteomes" id="UP000193834"/>
    </source>
</evidence>
<feature type="domain" description="N-acetyltransferase" evidence="3">
    <location>
        <begin position="1"/>
        <end position="186"/>
    </location>
</feature>
<dbReference type="InterPro" id="IPR050680">
    <property type="entry name" value="YpeA/RimI_acetyltransf"/>
</dbReference>
<reference evidence="4 5" key="1">
    <citation type="submission" date="2017-04" db="EMBL/GenBank/DDBJ databases">
        <authorList>
            <person name="Afonso C.L."/>
            <person name="Miller P.J."/>
            <person name="Scott M.A."/>
            <person name="Spackman E."/>
            <person name="Goraichik I."/>
            <person name="Dimitrov K.M."/>
            <person name="Suarez D.L."/>
            <person name="Swayne D.E."/>
        </authorList>
    </citation>
    <scope>NUCLEOTIDE SEQUENCE [LARGE SCALE GENOMIC DNA]</scope>
    <source>
        <strain evidence="4 5">11</strain>
    </source>
</reference>
<accession>A0A1X7JMX9</accession>
<dbReference type="AlphaFoldDB" id="A0A1X7JMX9"/>
<evidence type="ECO:0000313" key="4">
    <source>
        <dbReference type="EMBL" id="SMG29309.1"/>
    </source>
</evidence>
<proteinExistence type="predicted"/>
<evidence type="ECO:0000259" key="3">
    <source>
        <dbReference type="PROSITE" id="PS51186"/>
    </source>
</evidence>
<dbReference type="Gene3D" id="3.40.630.30">
    <property type="match status" value="1"/>
</dbReference>
<dbReference type="OrthoDB" id="5319888at2"/>
<dbReference type="RefSeq" id="WP_085493865.1">
    <property type="nucleotide sequence ID" value="NZ_FXAZ01000001.1"/>
</dbReference>